<comment type="subunit">
    <text evidence="4 7">Homotetramer.</text>
</comment>
<comment type="function">
    <text evidence="2">Catalyzes the hydrolysis of 5-hydroxyisourate (HIU) to 2-oxo-4-hydroxy-4-carboxy-5-ureidoimidazoline (OHCU).</text>
</comment>
<dbReference type="EMBL" id="CP012160">
    <property type="protein sequence ID" value="AKS44974.1"/>
    <property type="molecule type" value="Genomic_DNA"/>
</dbReference>
<comment type="similarity">
    <text evidence="3 7">Belongs to the transthyretin family. 5-hydroxyisourate hydrolase subfamily.</text>
</comment>
<dbReference type="PANTHER" id="PTHR10395">
    <property type="entry name" value="URICASE AND TRANSTHYRETIN-RELATED"/>
    <property type="match status" value="1"/>
</dbReference>
<evidence type="ECO:0000313" key="8">
    <source>
        <dbReference type="EMBL" id="AKS44974.1"/>
    </source>
</evidence>
<reference evidence="8 9" key="1">
    <citation type="journal article" date="2015" name="Genome Announc.">
        <title>Closed Genome Sequence of Octadecabacter temperatus SB1, the First Mesophilic Species of the Genus Octadecabacter.</title>
        <authorList>
            <person name="Voget S."/>
            <person name="Billerbeck S."/>
            <person name="Simon M."/>
            <person name="Daniel R."/>
        </authorList>
    </citation>
    <scope>NUCLEOTIDE SEQUENCE [LARGE SCALE GENOMIC DNA]</scope>
    <source>
        <strain evidence="8 9">SB1</strain>
    </source>
</reference>
<dbReference type="Proteomes" id="UP000067444">
    <property type="component" value="Chromosome"/>
</dbReference>
<accession>A0A0K0Y216</accession>
<evidence type="ECO:0000256" key="1">
    <source>
        <dbReference type="ARBA" id="ARBA00001043"/>
    </source>
</evidence>
<gene>
    <name evidence="8" type="primary">pucM</name>
    <name evidence="8" type="ORF">OSB_04100</name>
</gene>
<dbReference type="KEGG" id="otm:OSB_04100"/>
<dbReference type="InterPro" id="IPR023416">
    <property type="entry name" value="Transthyretin/HIU_hydrolase_d"/>
</dbReference>
<proteinExistence type="inferred from homology"/>
<dbReference type="PROSITE" id="PS00769">
    <property type="entry name" value="TRANSTHYRETIN_2"/>
    <property type="match status" value="1"/>
</dbReference>
<dbReference type="InterPro" id="IPR036817">
    <property type="entry name" value="Transthyretin/HIU_hydrolase_sf"/>
</dbReference>
<dbReference type="PATRIC" id="fig|1458307.3.peg.411"/>
<evidence type="ECO:0000256" key="7">
    <source>
        <dbReference type="RuleBase" id="RU361270"/>
    </source>
</evidence>
<dbReference type="NCBIfam" id="TIGR02962">
    <property type="entry name" value="hdxy_isourate"/>
    <property type="match status" value="1"/>
</dbReference>
<dbReference type="OrthoDB" id="9792386at2"/>
<evidence type="ECO:0000256" key="6">
    <source>
        <dbReference type="ARBA" id="ARBA00022801"/>
    </source>
</evidence>
<dbReference type="InterPro" id="IPR023419">
    <property type="entry name" value="Transthyretin_CS"/>
</dbReference>
<dbReference type="GO" id="GO:0033971">
    <property type="term" value="F:hydroxyisourate hydrolase activity"/>
    <property type="evidence" value="ECO:0007669"/>
    <property type="project" value="UniProtKB-EC"/>
</dbReference>
<evidence type="ECO:0000256" key="5">
    <source>
        <dbReference type="ARBA" id="ARBA00022631"/>
    </source>
</evidence>
<evidence type="ECO:0000313" key="9">
    <source>
        <dbReference type="Proteomes" id="UP000067444"/>
    </source>
</evidence>
<evidence type="ECO:0000256" key="3">
    <source>
        <dbReference type="ARBA" id="ARBA00009850"/>
    </source>
</evidence>
<dbReference type="PROSITE" id="PS00768">
    <property type="entry name" value="TRANSTHYRETIN_1"/>
    <property type="match status" value="1"/>
</dbReference>
<dbReference type="CDD" id="cd05822">
    <property type="entry name" value="TLP_HIUase"/>
    <property type="match status" value="1"/>
</dbReference>
<sequence>MSGYLTTHVLDTARGVPAQGIKIALYRVSGSSHTKIAETVTNDDGRTDSPILPAEKFKTGTYELVFFCGAYLEANGQASGDTKFLDEIPLRFGMDDAAAHYHVPLLLSPFGYSTYRGS</sequence>
<dbReference type="GO" id="GO:0006144">
    <property type="term" value="P:purine nucleobase metabolic process"/>
    <property type="evidence" value="ECO:0007669"/>
    <property type="project" value="UniProtKB-KW"/>
</dbReference>
<name>A0A0K0Y216_9RHOB</name>
<keyword evidence="6 7" id="KW-0378">Hydrolase</keyword>
<keyword evidence="5 7" id="KW-0659">Purine metabolism</keyword>
<dbReference type="Pfam" id="PF00576">
    <property type="entry name" value="Transthyretin"/>
    <property type="match status" value="1"/>
</dbReference>
<dbReference type="RefSeq" id="WP_049833409.1">
    <property type="nucleotide sequence ID" value="NZ_CP012160.1"/>
</dbReference>
<dbReference type="STRING" id="1458307.OSB_04100"/>
<evidence type="ECO:0000256" key="4">
    <source>
        <dbReference type="ARBA" id="ARBA00011881"/>
    </source>
</evidence>
<dbReference type="FunFam" id="2.60.40.180:FF:000005">
    <property type="entry name" value="5-hydroxyisourate hydrolase"/>
    <property type="match status" value="1"/>
</dbReference>
<dbReference type="InterPro" id="IPR023418">
    <property type="entry name" value="Thyroxine_BS"/>
</dbReference>
<organism evidence="8 9">
    <name type="scientific">Octadecabacter temperatus</name>
    <dbReference type="NCBI Taxonomy" id="1458307"/>
    <lineage>
        <taxon>Bacteria</taxon>
        <taxon>Pseudomonadati</taxon>
        <taxon>Pseudomonadota</taxon>
        <taxon>Alphaproteobacteria</taxon>
        <taxon>Rhodobacterales</taxon>
        <taxon>Roseobacteraceae</taxon>
        <taxon>Octadecabacter</taxon>
    </lineage>
</organism>
<dbReference type="AlphaFoldDB" id="A0A0K0Y216"/>
<dbReference type="InterPro" id="IPR014306">
    <property type="entry name" value="Hydroxyisourate_hydrolase"/>
</dbReference>
<dbReference type="Gene3D" id="2.60.40.180">
    <property type="entry name" value="Transthyretin/hydroxyisourate hydrolase domain"/>
    <property type="match status" value="1"/>
</dbReference>
<dbReference type="SUPFAM" id="SSF49472">
    <property type="entry name" value="Transthyretin (synonym: prealbumin)"/>
    <property type="match status" value="1"/>
</dbReference>
<comment type="catalytic activity">
    <reaction evidence="1 7">
        <text>5-hydroxyisourate + H2O = 5-hydroxy-2-oxo-4-ureido-2,5-dihydro-1H-imidazole-5-carboxylate + H(+)</text>
        <dbReference type="Rhea" id="RHEA:23736"/>
        <dbReference type="ChEBI" id="CHEBI:15377"/>
        <dbReference type="ChEBI" id="CHEBI:15378"/>
        <dbReference type="ChEBI" id="CHEBI:18072"/>
        <dbReference type="ChEBI" id="CHEBI:58639"/>
        <dbReference type="EC" id="3.5.2.17"/>
    </reaction>
</comment>
<evidence type="ECO:0000256" key="2">
    <source>
        <dbReference type="ARBA" id="ARBA00002704"/>
    </source>
</evidence>
<dbReference type="PANTHER" id="PTHR10395:SF7">
    <property type="entry name" value="5-HYDROXYISOURATE HYDROLASE"/>
    <property type="match status" value="1"/>
</dbReference>
<dbReference type="EC" id="3.5.2.17" evidence="7"/>
<protein>
    <recommendedName>
        <fullName evidence="7">5-hydroxyisourate hydrolase</fullName>
        <shortName evidence="7">HIU hydrolase</shortName>
        <shortName evidence="7">HIUHase</shortName>
        <ecNumber evidence="7">3.5.2.17</ecNumber>
    </recommendedName>
</protein>
<keyword evidence="9" id="KW-1185">Reference proteome</keyword>